<feature type="compositionally biased region" description="Polar residues" evidence="1">
    <location>
        <begin position="16"/>
        <end position="31"/>
    </location>
</feature>
<sequence length="548" mass="60650">MKEWGNGRSPRKSRRPTVSSGTNPTCENPTTRPGIEPGSPSWEASRLTSATAIPPIGRDVLGDWTALECKGGGNRSTPRKPAPASCIFQHDSRTCGNPGLNPPAIEPGSPRWEGERPGHYATEINVKMSVNVEAVFTRCEMDFRHMSNAGRPRFVHTVRLEEVIRQHINDMLSTSTHSIAREMGMSHTTTWDVLWINRRHPYRWQKNLSPPVATKGDIIEGDPTNKYRERISGSTLEENPIWRHLTDGWEQLLSNAGLNSRNTPSNFRPLDQVAGNCVTRRHRFGVRAHQGKQFSSLAVDGAALRRRTAKTSVHHTNWGRSCSGARAPNSGGHCWSGARESNSGATVAQWVENPIVGPQGATVFAKARALVSHQGEPGLRPGGAVSEIFAREPVDERPSGRLTHFQSDYSPLYHKWSRATIERANVAPPSTASLPASHQGDTGPIPSRVTPDFRMLESCQTMPSVGGSFRGSPVSPTLSFRRCSILTSITFIGSEDFDVKSHPNLFTLHSNWPVGRKRSYWSQYASSKKEHNTELKRGRMIGSRERVF</sequence>
<evidence type="ECO:0000313" key="2">
    <source>
        <dbReference type="EMBL" id="KAJ8876914.1"/>
    </source>
</evidence>
<feature type="region of interest" description="Disordered" evidence="1">
    <location>
        <begin position="1"/>
        <end position="45"/>
    </location>
</feature>
<gene>
    <name evidence="2" type="ORF">PR048_021363</name>
</gene>
<feature type="region of interest" description="Disordered" evidence="1">
    <location>
        <begin position="428"/>
        <end position="448"/>
    </location>
</feature>
<organism evidence="2 3">
    <name type="scientific">Dryococelus australis</name>
    <dbReference type="NCBI Taxonomy" id="614101"/>
    <lineage>
        <taxon>Eukaryota</taxon>
        <taxon>Metazoa</taxon>
        <taxon>Ecdysozoa</taxon>
        <taxon>Arthropoda</taxon>
        <taxon>Hexapoda</taxon>
        <taxon>Insecta</taxon>
        <taxon>Pterygota</taxon>
        <taxon>Neoptera</taxon>
        <taxon>Polyneoptera</taxon>
        <taxon>Phasmatodea</taxon>
        <taxon>Verophasmatodea</taxon>
        <taxon>Anareolatae</taxon>
        <taxon>Phasmatidae</taxon>
        <taxon>Eurycanthinae</taxon>
        <taxon>Dryococelus</taxon>
    </lineage>
</organism>
<feature type="compositionally biased region" description="Polar residues" evidence="1">
    <location>
        <begin position="428"/>
        <end position="440"/>
    </location>
</feature>
<reference evidence="2 3" key="1">
    <citation type="submission" date="2023-02" db="EMBL/GenBank/DDBJ databases">
        <title>LHISI_Scaffold_Assembly.</title>
        <authorList>
            <person name="Stuart O.P."/>
            <person name="Cleave R."/>
            <person name="Magrath M.J.L."/>
            <person name="Mikheyev A.S."/>
        </authorList>
    </citation>
    <scope>NUCLEOTIDE SEQUENCE [LARGE SCALE GENOMIC DNA]</scope>
    <source>
        <strain evidence="2">Daus_M_001</strain>
        <tissue evidence="2">Leg muscle</tissue>
    </source>
</reference>
<evidence type="ECO:0000313" key="3">
    <source>
        <dbReference type="Proteomes" id="UP001159363"/>
    </source>
</evidence>
<accession>A0ABQ9GY30</accession>
<dbReference type="Proteomes" id="UP001159363">
    <property type="component" value="Chromosome 7"/>
</dbReference>
<proteinExistence type="predicted"/>
<protein>
    <submittedName>
        <fullName evidence="2">Uncharacterized protein</fullName>
    </submittedName>
</protein>
<dbReference type="EMBL" id="JARBHB010000008">
    <property type="protein sequence ID" value="KAJ8876914.1"/>
    <property type="molecule type" value="Genomic_DNA"/>
</dbReference>
<keyword evidence="3" id="KW-1185">Reference proteome</keyword>
<comment type="caution">
    <text evidence="2">The sequence shown here is derived from an EMBL/GenBank/DDBJ whole genome shotgun (WGS) entry which is preliminary data.</text>
</comment>
<evidence type="ECO:0000256" key="1">
    <source>
        <dbReference type="SAM" id="MobiDB-lite"/>
    </source>
</evidence>
<name>A0ABQ9GY30_9NEOP</name>